<keyword evidence="3" id="KW-0378">Hydrolase</keyword>
<evidence type="ECO:0000313" key="5">
    <source>
        <dbReference type="EMBL" id="MBP2355733.1"/>
    </source>
</evidence>
<keyword evidence="6" id="KW-1185">Reference proteome</keyword>
<dbReference type="Proteomes" id="UP000755585">
    <property type="component" value="Unassembled WGS sequence"/>
</dbReference>
<evidence type="ECO:0000256" key="1">
    <source>
        <dbReference type="ARBA" id="ARBA00010088"/>
    </source>
</evidence>
<proteinExistence type="inferred from homology"/>
<dbReference type="InterPro" id="IPR051601">
    <property type="entry name" value="Serine_prot/Carboxylest_S33"/>
</dbReference>
<name>A0ABS4UVT0_9ACTN</name>
<dbReference type="InterPro" id="IPR029058">
    <property type="entry name" value="AB_hydrolase_fold"/>
</dbReference>
<accession>A0ABS4UVT0</accession>
<organism evidence="5 6">
    <name type="scientific">Kribbella aluminosa</name>
    <dbReference type="NCBI Taxonomy" id="416017"/>
    <lineage>
        <taxon>Bacteria</taxon>
        <taxon>Bacillati</taxon>
        <taxon>Actinomycetota</taxon>
        <taxon>Actinomycetes</taxon>
        <taxon>Propionibacteriales</taxon>
        <taxon>Kribbellaceae</taxon>
        <taxon>Kribbella</taxon>
    </lineage>
</organism>
<evidence type="ECO:0000256" key="2">
    <source>
        <dbReference type="ARBA" id="ARBA00022729"/>
    </source>
</evidence>
<comment type="similarity">
    <text evidence="1">Belongs to the peptidase S33 family.</text>
</comment>
<dbReference type="Gene3D" id="3.40.50.1820">
    <property type="entry name" value="alpha/beta hydrolase"/>
    <property type="match status" value="1"/>
</dbReference>
<dbReference type="PANTHER" id="PTHR43248:SF29">
    <property type="entry name" value="TRIPEPTIDYL AMINOPEPTIDASE"/>
    <property type="match status" value="1"/>
</dbReference>
<comment type="caution">
    <text evidence="5">The sequence shown here is derived from an EMBL/GenBank/DDBJ whole genome shotgun (WGS) entry which is preliminary data.</text>
</comment>
<evidence type="ECO:0000259" key="4">
    <source>
        <dbReference type="Pfam" id="PF00561"/>
    </source>
</evidence>
<dbReference type="SUPFAM" id="SSF53474">
    <property type="entry name" value="alpha/beta-Hydrolases"/>
    <property type="match status" value="1"/>
</dbReference>
<reference evidence="5 6" key="1">
    <citation type="submission" date="2021-03" db="EMBL/GenBank/DDBJ databases">
        <title>Sequencing the genomes of 1000 actinobacteria strains.</title>
        <authorList>
            <person name="Klenk H.-P."/>
        </authorList>
    </citation>
    <scope>NUCLEOTIDE SEQUENCE [LARGE SCALE GENOMIC DNA]</scope>
    <source>
        <strain evidence="5 6">DSM 18824</strain>
    </source>
</reference>
<protein>
    <submittedName>
        <fullName evidence="5">Pimeloyl-ACP methyl ester carboxylesterase</fullName>
    </submittedName>
</protein>
<dbReference type="RefSeq" id="WP_209698355.1">
    <property type="nucleotide sequence ID" value="NZ_BAAAVU010000005.1"/>
</dbReference>
<dbReference type="Pfam" id="PF00561">
    <property type="entry name" value="Abhydrolase_1"/>
    <property type="match status" value="1"/>
</dbReference>
<dbReference type="InterPro" id="IPR000073">
    <property type="entry name" value="AB_hydrolase_1"/>
</dbReference>
<keyword evidence="2" id="KW-0732">Signal</keyword>
<gene>
    <name evidence="5" type="ORF">JOF29_006843</name>
</gene>
<sequence>MKLLVVLTLLGMPVAAPVERPQIEWHQCRLDAADEEGAALDRAGAECGDLKVPLDYARPDGPKITLALSRLRATGERIGAMVLNDGGPGGPGLSMPLRLRPEMKAAGTRYDLIGLDPRFVGRSTPIDCKLPYAAWPWAGGADRASFDRVSAQVADVARRCGANAGQYLQYVNTRNTARDIDQVRAALGERKISYLGYSYGTYLGSVYLQLFPGRTDRVLLDGPIDPVPYGPRLLRTIGPANESALRSWATWAAARNSTYHLGRRRRRCWRRWIGYCGSRGGAGCRSGSTGSTTEWCRCCCSGRWRTTGMRRGRRTPGSSGRCSTRRTDRCSPGRSWAGSWTRC</sequence>
<evidence type="ECO:0000313" key="6">
    <source>
        <dbReference type="Proteomes" id="UP000755585"/>
    </source>
</evidence>
<dbReference type="EMBL" id="JAGINT010000002">
    <property type="protein sequence ID" value="MBP2355733.1"/>
    <property type="molecule type" value="Genomic_DNA"/>
</dbReference>
<dbReference type="PANTHER" id="PTHR43248">
    <property type="entry name" value="2-SUCCINYL-6-HYDROXY-2,4-CYCLOHEXADIENE-1-CARBOXYLATE SYNTHASE"/>
    <property type="match status" value="1"/>
</dbReference>
<feature type="domain" description="AB hydrolase-1" evidence="4">
    <location>
        <begin position="80"/>
        <end position="271"/>
    </location>
</feature>
<evidence type="ECO:0000256" key="3">
    <source>
        <dbReference type="ARBA" id="ARBA00022801"/>
    </source>
</evidence>